<dbReference type="Gene3D" id="3.40.50.300">
    <property type="entry name" value="P-loop containing nucleotide triphosphate hydrolases"/>
    <property type="match status" value="1"/>
</dbReference>
<dbReference type="InterPro" id="IPR000330">
    <property type="entry name" value="SNF2_N"/>
</dbReference>
<evidence type="ECO:0000256" key="7">
    <source>
        <dbReference type="ARBA" id="ARBA00023306"/>
    </source>
</evidence>
<evidence type="ECO:0000259" key="11">
    <source>
        <dbReference type="PROSITE" id="PS51194"/>
    </source>
</evidence>
<sequence>MLLIFPRQCAALYVNSKDDFINFVRHKYHIAFIIYHCLLLCLFSQTFSKMSHKNNEEVDSLNNSVRSTSRVLSFFNKSKEVIIDNEVKNDSAILECDPELNTINKNERSYVESNNKLTFNVVFGKITTKKHKTWDSDGLLEVLGKNAVLKDLDGSIIGRTTVNPQCLNEGFRLFIASKEVEIINLVSHDVNLAGNTCKSIEDREPPRKKFKTSNTGSCLLAGSFKKSSEITSEALIMPSFCTKIDSIDNINPETEQQVSVDACLTNVLRPHQRDGVIFLYECIMGIKIENNFGAILADEMGLGKTLQCITLIWTLLKKGPFGKPVLKRVLIVTPSSLCNNWKKEFIHWLGSHRIFPFVADSKNKPQNFKRQPRSQVLIISYEMFVRSYEEIKEINFDLIICDEGHRLKNSNIQAAKLLQEIDCRKRILLSGTPIQNDLQEFYTLVNFVNPIILGSSTEYKRYYESPIIASQCPYASDDAQFLGKDRAKELRDITSPFILRRTQEIISKYLPRKHEMVIFCQLSEKQKNLYSLVIDTWFDNMISEKKPTHLTIITALKKICNHPVLFTKDKDNFLNNNPTFLQLIKDDNALNSNETEYCGKITIVRCLMRNLKKTDEKIVLVSYYTQTLDFFESICNAEGLKYCRLDGSTQNVARMKIIEQFNSKTDDSKIFLLSAKAGGIGLNLPGASRLILFDSDWNPASDAQAMARIWRHGQKKSVYIYRLLMSGTIEEKIYQRQISKTNLSEVVVDANNLSSLKLSSSELKDLFTLTLNTDSLTHDLMNCTCCDEIILNESSDECDDINKKEYTKNIIKKKQSQQNLTINQLLDWQHYRKPFADNMMQELMLKQVSKHISFIFKNTITEKYEPS</sequence>
<feature type="domain" description="Helicase ATP-binding" evidence="10">
    <location>
        <begin position="285"/>
        <end position="451"/>
    </location>
</feature>
<feature type="domain" description="Helicase C-terminal" evidence="11">
    <location>
        <begin position="603"/>
        <end position="754"/>
    </location>
</feature>
<comment type="caution">
    <text evidence="12">The sequence shown here is derived from an EMBL/GenBank/DDBJ whole genome shotgun (WGS) entry which is preliminary data.</text>
</comment>
<protein>
    <recommendedName>
        <fullName evidence="2">DNA repair and recombination protein RAD54-like</fullName>
    </recommendedName>
    <alternativeName>
        <fullName evidence="9">Protein okra</fullName>
    </alternativeName>
</protein>
<dbReference type="Gene3D" id="3.40.50.10810">
    <property type="entry name" value="Tandem AAA-ATPase domain"/>
    <property type="match status" value="1"/>
</dbReference>
<gene>
    <name evidence="12" type="ORF">V1477_013143</name>
</gene>
<keyword evidence="7" id="KW-0131">Cell cycle</keyword>
<dbReference type="CDD" id="cd18793">
    <property type="entry name" value="SF2_C_SNF"/>
    <property type="match status" value="1"/>
</dbReference>
<evidence type="ECO:0000256" key="5">
    <source>
        <dbReference type="ARBA" id="ARBA00022801"/>
    </source>
</evidence>
<dbReference type="GO" id="GO:0051301">
    <property type="term" value="P:cell division"/>
    <property type="evidence" value="ECO:0007669"/>
    <property type="project" value="UniProtKB-KW"/>
</dbReference>
<dbReference type="InterPro" id="IPR049730">
    <property type="entry name" value="SNF2/RAD54-like_C"/>
</dbReference>
<dbReference type="FunFam" id="3.40.50.10810:FF:000020">
    <property type="entry name" value="DNA repair and recombination protein RAD54B"/>
    <property type="match status" value="1"/>
</dbReference>
<keyword evidence="5" id="KW-0378">Hydrolase</keyword>
<evidence type="ECO:0000256" key="1">
    <source>
        <dbReference type="ARBA" id="ARBA00011467"/>
    </source>
</evidence>
<keyword evidence="4" id="KW-0498">Mitosis</keyword>
<comment type="function">
    <text evidence="8">Involved in mitotic DNA repair and meiotic recombination. Functions in the recombinational DNA repair pathway. Essential for interhomolog gene conversion (GC), but may have a less important role in intersister GC than spn-A/Rad51. In the presence of DNA, spn-A/Rad51 enhances the ATPase activity of okr/Rad54.</text>
</comment>
<keyword evidence="13" id="KW-1185">Reference proteome</keyword>
<dbReference type="InterPro" id="IPR001650">
    <property type="entry name" value="Helicase_C-like"/>
</dbReference>
<evidence type="ECO:0000313" key="13">
    <source>
        <dbReference type="Proteomes" id="UP001607303"/>
    </source>
</evidence>
<dbReference type="InterPro" id="IPR027417">
    <property type="entry name" value="P-loop_NTPase"/>
</dbReference>
<comment type="subunit">
    <text evidence="1">Interacts (via N-terminus) with spn-A/Rad51.</text>
</comment>
<dbReference type="GO" id="GO:0016787">
    <property type="term" value="F:hydrolase activity"/>
    <property type="evidence" value="ECO:0007669"/>
    <property type="project" value="UniProtKB-KW"/>
</dbReference>
<name>A0ABD2BVK4_VESMC</name>
<organism evidence="12 13">
    <name type="scientific">Vespula maculifrons</name>
    <name type="common">Eastern yellow jacket</name>
    <name type="synonym">Wasp</name>
    <dbReference type="NCBI Taxonomy" id="7453"/>
    <lineage>
        <taxon>Eukaryota</taxon>
        <taxon>Metazoa</taxon>
        <taxon>Ecdysozoa</taxon>
        <taxon>Arthropoda</taxon>
        <taxon>Hexapoda</taxon>
        <taxon>Insecta</taxon>
        <taxon>Pterygota</taxon>
        <taxon>Neoptera</taxon>
        <taxon>Endopterygota</taxon>
        <taxon>Hymenoptera</taxon>
        <taxon>Apocrita</taxon>
        <taxon>Aculeata</taxon>
        <taxon>Vespoidea</taxon>
        <taxon>Vespidae</taxon>
        <taxon>Vespinae</taxon>
        <taxon>Vespula</taxon>
    </lineage>
</organism>
<evidence type="ECO:0000256" key="6">
    <source>
        <dbReference type="ARBA" id="ARBA00023254"/>
    </source>
</evidence>
<dbReference type="SUPFAM" id="SSF52540">
    <property type="entry name" value="P-loop containing nucleoside triphosphate hydrolases"/>
    <property type="match status" value="2"/>
</dbReference>
<dbReference type="AlphaFoldDB" id="A0ABD2BVK4"/>
<dbReference type="Proteomes" id="UP001607303">
    <property type="component" value="Unassembled WGS sequence"/>
</dbReference>
<reference evidence="12 13" key="1">
    <citation type="journal article" date="2024" name="Ann. Entomol. Soc. Am.">
        <title>Genomic analyses of the southern and eastern yellowjacket wasps (Hymenoptera: Vespidae) reveal evolutionary signatures of social life.</title>
        <authorList>
            <person name="Catto M.A."/>
            <person name="Caine P.B."/>
            <person name="Orr S.E."/>
            <person name="Hunt B.G."/>
            <person name="Goodisman M.A.D."/>
        </authorList>
    </citation>
    <scope>NUCLEOTIDE SEQUENCE [LARGE SCALE GENOMIC DNA]</scope>
    <source>
        <strain evidence="12">232</strain>
        <tissue evidence="12">Head and thorax</tissue>
    </source>
</reference>
<dbReference type="InterPro" id="IPR038718">
    <property type="entry name" value="SNF2-like_sf"/>
</dbReference>
<evidence type="ECO:0000259" key="10">
    <source>
        <dbReference type="PROSITE" id="PS51192"/>
    </source>
</evidence>
<dbReference type="PROSITE" id="PS51194">
    <property type="entry name" value="HELICASE_CTER"/>
    <property type="match status" value="1"/>
</dbReference>
<dbReference type="PROSITE" id="PS51192">
    <property type="entry name" value="HELICASE_ATP_BIND_1"/>
    <property type="match status" value="1"/>
</dbReference>
<dbReference type="SMART" id="SM00490">
    <property type="entry name" value="HELICc"/>
    <property type="match status" value="1"/>
</dbReference>
<evidence type="ECO:0000256" key="2">
    <source>
        <dbReference type="ARBA" id="ARBA00015341"/>
    </source>
</evidence>
<dbReference type="InterPro" id="IPR014001">
    <property type="entry name" value="Helicase_ATP-bd"/>
</dbReference>
<proteinExistence type="predicted"/>
<evidence type="ECO:0000256" key="4">
    <source>
        <dbReference type="ARBA" id="ARBA00022776"/>
    </source>
</evidence>
<dbReference type="InterPro" id="IPR050496">
    <property type="entry name" value="SNF2_RAD54_helicase_repair"/>
</dbReference>
<dbReference type="GO" id="GO:0051321">
    <property type="term" value="P:meiotic cell cycle"/>
    <property type="evidence" value="ECO:0007669"/>
    <property type="project" value="UniProtKB-KW"/>
</dbReference>
<dbReference type="Pfam" id="PF00271">
    <property type="entry name" value="Helicase_C"/>
    <property type="match status" value="1"/>
</dbReference>
<evidence type="ECO:0000256" key="8">
    <source>
        <dbReference type="ARBA" id="ARBA00024776"/>
    </source>
</evidence>
<accession>A0ABD2BVK4</accession>
<dbReference type="Pfam" id="PF00176">
    <property type="entry name" value="SNF2-rel_dom"/>
    <property type="match status" value="1"/>
</dbReference>
<evidence type="ECO:0000313" key="12">
    <source>
        <dbReference type="EMBL" id="KAL2736634.1"/>
    </source>
</evidence>
<dbReference type="CDD" id="cd18004">
    <property type="entry name" value="DEXHc_RAD54"/>
    <property type="match status" value="1"/>
</dbReference>
<dbReference type="SMART" id="SM00487">
    <property type="entry name" value="DEXDc"/>
    <property type="match status" value="1"/>
</dbReference>
<keyword evidence="3" id="KW-0132">Cell division</keyword>
<evidence type="ECO:0000256" key="9">
    <source>
        <dbReference type="ARBA" id="ARBA00029956"/>
    </source>
</evidence>
<keyword evidence="6" id="KW-0469">Meiosis</keyword>
<evidence type="ECO:0000256" key="3">
    <source>
        <dbReference type="ARBA" id="ARBA00022618"/>
    </source>
</evidence>
<dbReference type="Gene3D" id="1.20.120.850">
    <property type="entry name" value="SWI2/SNF2 ATPases, N-terminal domain"/>
    <property type="match status" value="1"/>
</dbReference>
<dbReference type="EMBL" id="JAYRBN010000066">
    <property type="protein sequence ID" value="KAL2736634.1"/>
    <property type="molecule type" value="Genomic_DNA"/>
</dbReference>
<dbReference type="PANTHER" id="PTHR45629">
    <property type="entry name" value="SNF2/RAD54 FAMILY MEMBER"/>
    <property type="match status" value="1"/>
</dbReference>
<dbReference type="PANTHER" id="PTHR45629:SF7">
    <property type="entry name" value="DNA EXCISION REPAIR PROTEIN ERCC-6-RELATED"/>
    <property type="match status" value="1"/>
</dbReference>